<reference evidence="1 2" key="1">
    <citation type="journal article" date="2022" name="Hortic Res">
        <title>A haplotype resolved chromosomal level avocado genome allows analysis of novel avocado genes.</title>
        <authorList>
            <person name="Nath O."/>
            <person name="Fletcher S.J."/>
            <person name="Hayward A."/>
            <person name="Shaw L.M."/>
            <person name="Masouleh A.K."/>
            <person name="Furtado A."/>
            <person name="Henry R.J."/>
            <person name="Mitter N."/>
        </authorList>
    </citation>
    <scope>NUCLEOTIDE SEQUENCE [LARGE SCALE GENOMIC DNA]</scope>
    <source>
        <strain evidence="2">cv. Hass</strain>
    </source>
</reference>
<evidence type="ECO:0000313" key="1">
    <source>
        <dbReference type="EMBL" id="KAJ8623500.1"/>
    </source>
</evidence>
<gene>
    <name evidence="1" type="ORF">MRB53_032029</name>
</gene>
<protein>
    <submittedName>
        <fullName evidence="1">Uncharacterized protein</fullName>
    </submittedName>
</protein>
<comment type="caution">
    <text evidence="1">The sequence shown here is derived from an EMBL/GenBank/DDBJ whole genome shotgun (WGS) entry which is preliminary data.</text>
</comment>
<sequence length="189" mass="22362">MESGIFFPGSSNECHRVKKKEEEKLYLLCYPEPSLYDAEATIAAANSVTQFKLEFVKQPRFPGIESAHLVESGEELLLVIRYIVQFLNRHIDFLVFKWDMRTSSWVAMKKIRNRVLFLGDTYFGYYYASFIATELECKENQMYFQYRKENRFIWCLFNMEDSSVKSASWDSFSEWVYSFGLIGITPRFV</sequence>
<dbReference type="Proteomes" id="UP001234297">
    <property type="component" value="Chromosome 10"/>
</dbReference>
<evidence type="ECO:0000313" key="2">
    <source>
        <dbReference type="Proteomes" id="UP001234297"/>
    </source>
</evidence>
<organism evidence="1 2">
    <name type="scientific">Persea americana</name>
    <name type="common">Avocado</name>
    <dbReference type="NCBI Taxonomy" id="3435"/>
    <lineage>
        <taxon>Eukaryota</taxon>
        <taxon>Viridiplantae</taxon>
        <taxon>Streptophyta</taxon>
        <taxon>Embryophyta</taxon>
        <taxon>Tracheophyta</taxon>
        <taxon>Spermatophyta</taxon>
        <taxon>Magnoliopsida</taxon>
        <taxon>Magnoliidae</taxon>
        <taxon>Laurales</taxon>
        <taxon>Lauraceae</taxon>
        <taxon>Persea</taxon>
    </lineage>
</organism>
<name>A0ACC2KR38_PERAE</name>
<proteinExistence type="predicted"/>
<accession>A0ACC2KR38</accession>
<dbReference type="EMBL" id="CM056818">
    <property type="protein sequence ID" value="KAJ8623500.1"/>
    <property type="molecule type" value="Genomic_DNA"/>
</dbReference>
<keyword evidence="2" id="KW-1185">Reference proteome</keyword>